<organism evidence="4 7">
    <name type="scientific">Medicago truncatula</name>
    <name type="common">Barrel medic</name>
    <name type="synonym">Medicago tribuloides</name>
    <dbReference type="NCBI Taxonomy" id="3880"/>
    <lineage>
        <taxon>Eukaryota</taxon>
        <taxon>Viridiplantae</taxon>
        <taxon>Streptophyta</taxon>
        <taxon>Embryophyta</taxon>
        <taxon>Tracheophyta</taxon>
        <taxon>Spermatophyta</taxon>
        <taxon>Magnoliopsida</taxon>
        <taxon>eudicotyledons</taxon>
        <taxon>Gunneridae</taxon>
        <taxon>Pentapetalae</taxon>
        <taxon>rosids</taxon>
        <taxon>fabids</taxon>
        <taxon>Fabales</taxon>
        <taxon>Fabaceae</taxon>
        <taxon>Papilionoideae</taxon>
        <taxon>50 kb inversion clade</taxon>
        <taxon>NPAAA clade</taxon>
        <taxon>Hologalegina</taxon>
        <taxon>IRL clade</taxon>
        <taxon>Trifolieae</taxon>
        <taxon>Medicago</taxon>
    </lineage>
</organism>
<evidence type="ECO:0000313" key="4">
    <source>
        <dbReference type="EMBL" id="AES92268.2"/>
    </source>
</evidence>
<evidence type="ECO:0000256" key="1">
    <source>
        <dbReference type="SAM" id="MobiDB-lite"/>
    </source>
</evidence>
<feature type="region of interest" description="Disordered" evidence="1">
    <location>
        <begin position="252"/>
        <end position="281"/>
    </location>
</feature>
<dbReference type="KEGG" id="mtr:11441756"/>
<dbReference type="EMBL" id="CM001220">
    <property type="protein sequence ID" value="AES92268.2"/>
    <property type="molecule type" value="Genomic_DNA"/>
</dbReference>
<gene>
    <name evidence="6" type="primary">11441756</name>
    <name evidence="4" type="ordered locus">MTR_4g127620</name>
    <name evidence="5" type="ORF">MtrunA17_Chr4g0072011</name>
</gene>
<dbReference type="OrthoDB" id="663995at2759"/>
<dbReference type="InterPro" id="IPR006868">
    <property type="entry name" value="DUF630"/>
</dbReference>
<reference evidence="4 7" key="1">
    <citation type="journal article" date="2011" name="Nature">
        <title>The Medicago genome provides insight into the evolution of rhizobial symbioses.</title>
        <authorList>
            <person name="Young N.D."/>
            <person name="Debelle F."/>
            <person name="Oldroyd G.E."/>
            <person name="Geurts R."/>
            <person name="Cannon S.B."/>
            <person name="Udvardi M.K."/>
            <person name="Benedito V.A."/>
            <person name="Mayer K.F."/>
            <person name="Gouzy J."/>
            <person name="Schoof H."/>
            <person name="Van de Peer Y."/>
            <person name="Proost S."/>
            <person name="Cook D.R."/>
            <person name="Meyers B.C."/>
            <person name="Spannagl M."/>
            <person name="Cheung F."/>
            <person name="De Mita S."/>
            <person name="Krishnakumar V."/>
            <person name="Gundlach H."/>
            <person name="Zhou S."/>
            <person name="Mudge J."/>
            <person name="Bharti A.K."/>
            <person name="Murray J.D."/>
            <person name="Naoumkina M.A."/>
            <person name="Rosen B."/>
            <person name="Silverstein K.A."/>
            <person name="Tang H."/>
            <person name="Rombauts S."/>
            <person name="Zhao P.X."/>
            <person name="Zhou P."/>
            <person name="Barbe V."/>
            <person name="Bardou P."/>
            <person name="Bechner M."/>
            <person name="Bellec A."/>
            <person name="Berger A."/>
            <person name="Berges H."/>
            <person name="Bidwell S."/>
            <person name="Bisseling T."/>
            <person name="Choisne N."/>
            <person name="Couloux A."/>
            <person name="Denny R."/>
            <person name="Deshpande S."/>
            <person name="Dai X."/>
            <person name="Doyle J.J."/>
            <person name="Dudez A.M."/>
            <person name="Farmer A.D."/>
            <person name="Fouteau S."/>
            <person name="Franken C."/>
            <person name="Gibelin C."/>
            <person name="Gish J."/>
            <person name="Goldstein S."/>
            <person name="Gonzalez A.J."/>
            <person name="Green P.J."/>
            <person name="Hallab A."/>
            <person name="Hartog M."/>
            <person name="Hua A."/>
            <person name="Humphray S.J."/>
            <person name="Jeong D.H."/>
            <person name="Jing Y."/>
            <person name="Jocker A."/>
            <person name="Kenton S.M."/>
            <person name="Kim D.J."/>
            <person name="Klee K."/>
            <person name="Lai H."/>
            <person name="Lang C."/>
            <person name="Lin S."/>
            <person name="Macmil S.L."/>
            <person name="Magdelenat G."/>
            <person name="Matthews L."/>
            <person name="McCorrison J."/>
            <person name="Monaghan E.L."/>
            <person name="Mun J.H."/>
            <person name="Najar F.Z."/>
            <person name="Nicholson C."/>
            <person name="Noirot C."/>
            <person name="O'Bleness M."/>
            <person name="Paule C.R."/>
            <person name="Poulain J."/>
            <person name="Prion F."/>
            <person name="Qin B."/>
            <person name="Qu C."/>
            <person name="Retzel E.F."/>
            <person name="Riddle C."/>
            <person name="Sallet E."/>
            <person name="Samain S."/>
            <person name="Samson N."/>
            <person name="Sanders I."/>
            <person name="Saurat O."/>
            <person name="Scarpelli C."/>
            <person name="Schiex T."/>
            <person name="Segurens B."/>
            <person name="Severin A.J."/>
            <person name="Sherrier D.J."/>
            <person name="Shi R."/>
            <person name="Sims S."/>
            <person name="Singer S.R."/>
            <person name="Sinharoy S."/>
            <person name="Sterck L."/>
            <person name="Viollet A."/>
            <person name="Wang B.B."/>
            <person name="Wang K."/>
            <person name="Wang M."/>
            <person name="Wang X."/>
            <person name="Warfsmann J."/>
            <person name="Weissenbach J."/>
            <person name="White D.D."/>
            <person name="White J.D."/>
            <person name="Wiley G.B."/>
            <person name="Wincker P."/>
            <person name="Xing Y."/>
            <person name="Yang L."/>
            <person name="Yao Z."/>
            <person name="Ying F."/>
            <person name="Zhai J."/>
            <person name="Zhou L."/>
            <person name="Zuber A."/>
            <person name="Denarie J."/>
            <person name="Dixon R.A."/>
            <person name="May G.D."/>
            <person name="Schwartz D.C."/>
            <person name="Rogers J."/>
            <person name="Quetier F."/>
            <person name="Town C.D."/>
            <person name="Roe B.A."/>
        </authorList>
    </citation>
    <scope>NUCLEOTIDE SEQUENCE [LARGE SCALE GENOMIC DNA]</scope>
    <source>
        <strain evidence="4">A17</strain>
        <strain evidence="6 7">cv. Jemalong A17</strain>
    </source>
</reference>
<evidence type="ECO:0000259" key="2">
    <source>
        <dbReference type="Pfam" id="PF04782"/>
    </source>
</evidence>
<dbReference type="Proteomes" id="UP000002051">
    <property type="component" value="Chromosome 4"/>
</dbReference>
<dbReference type="Gramene" id="rna27554">
    <property type="protein sequence ID" value="RHN64706.1"/>
    <property type="gene ID" value="gene27554"/>
</dbReference>
<dbReference type="PaxDb" id="3880-AES92268"/>
<dbReference type="PANTHER" id="PTHR21450">
    <property type="entry name" value="PROTEIN ALTERED PHOSPHATE STARVATION RESPONSE 1"/>
    <property type="match status" value="1"/>
</dbReference>
<reference evidence="4 7" key="2">
    <citation type="journal article" date="2014" name="BMC Genomics">
        <title>An improved genome release (version Mt4.0) for the model legume Medicago truncatula.</title>
        <authorList>
            <person name="Tang H."/>
            <person name="Krishnakumar V."/>
            <person name="Bidwell S."/>
            <person name="Rosen B."/>
            <person name="Chan A."/>
            <person name="Zhou S."/>
            <person name="Gentzbittel L."/>
            <person name="Childs K.L."/>
            <person name="Yandell M."/>
            <person name="Gundlach H."/>
            <person name="Mayer K.F."/>
            <person name="Schwartz D.C."/>
            <person name="Town C.D."/>
        </authorList>
    </citation>
    <scope>GENOME REANNOTATION</scope>
    <source>
        <strain evidence="6 7">cv. Jemalong A17</strain>
    </source>
</reference>
<feature type="compositionally biased region" description="Basic and acidic residues" evidence="1">
    <location>
        <begin position="252"/>
        <end position="274"/>
    </location>
</feature>
<name>G7JUC3_MEDTR</name>
<dbReference type="Proteomes" id="UP000265566">
    <property type="component" value="Chromosome 4"/>
</dbReference>
<dbReference type="Pfam" id="PF04783">
    <property type="entry name" value="DUF630"/>
    <property type="match status" value="1"/>
</dbReference>
<proteinExistence type="predicted"/>
<sequence length="738" mass="83187">MGCSQSKLDDEEAVKICKDRKRFIKEAVEHRTQFANGHIAYIQSLKRVSAALLDYFEENEALEFSFDSFVTPPAKNKASPAVISISKHSSPTTIEFGPNTTTLKVNYLRPSGNPPISVEERPPSPEMVRVEMYSPMYQYGMDGFFGMQSQPMNASIFAYSPNNRPVIPPASPQSSQWDSFWNPFTSLDYFGYPNGSSLEQIVMDDENRGLRKVREEEGIPDLEQEEMDDEQEGCVVKRNVAEERTKIDVNSSKEEVMVEDVDKHKEEEKEKGTDAETETAQEISDSKINGGECFQVSKSQSSGHMESSHKEMAIDTEEAKEKTPGFTVYVNRRPENMAEVIKDLESQFTVVCNAANDVSALLEAKKAQYLSPSNELSASKLLNPVALFRSSPSKIITNFSKTRDEVYDDPSEEQCVFSVSHQSTLDRLYAWEKKLYQEVKSGTRVRLAYEKKCLQLRNHDIKGEEPSSVDKTRAAIRDLHTQITVSIHSVEAISRRIETLRDEELHSQLLELLQGLAKMWKVMAECHQTQKQTLDEAKILIAGIDARKQSSMSITDPYRLARSASNLETELRNWRNTFESWITSQKSYIHALTGWLLRCMRCEPDASKLICSPRRSSSTHPLFGLCIQWSRRLDALEETAVLDSIDFFAAELGSFYAQQLREDSAQNATVGSNVNMEMVEVAKVGEEVMEVAVKVLCGGMSGAMSSMSEFAIDSAKGYNELVKQWENAKLQQTCEAAK</sequence>
<evidence type="ECO:0000313" key="6">
    <source>
        <dbReference type="EnsemblPlants" id="AES92268"/>
    </source>
</evidence>
<dbReference type="AlphaFoldDB" id="G7JUC3"/>
<reference evidence="5" key="4">
    <citation type="journal article" date="2018" name="Nat. Plants">
        <title>Whole-genome landscape of Medicago truncatula symbiotic genes.</title>
        <authorList>
            <person name="Pecrix Y."/>
            <person name="Gamas P."/>
            <person name="Carrere S."/>
        </authorList>
    </citation>
    <scope>NUCLEOTIDE SEQUENCE</scope>
    <source>
        <tissue evidence="5">Leaves</tissue>
    </source>
</reference>
<dbReference type="PANTHER" id="PTHR21450:SF3">
    <property type="entry name" value="DUF630 FAMILY PROTEIN (DUF630 AND DUF632)"/>
    <property type="match status" value="1"/>
</dbReference>
<accession>A0A0C3X7P6</accession>
<accession>G7JUC3</accession>
<keyword evidence="7" id="KW-1185">Reference proteome</keyword>
<dbReference type="eggNOG" id="ENOG502QQT4">
    <property type="taxonomic scope" value="Eukaryota"/>
</dbReference>
<dbReference type="EnsemblPlants" id="AES92268">
    <property type="protein sequence ID" value="AES92268"/>
    <property type="gene ID" value="MTR_4g127620"/>
</dbReference>
<dbReference type="InterPro" id="IPR006867">
    <property type="entry name" value="DUF632"/>
</dbReference>
<feature type="domain" description="DUF632" evidence="2">
    <location>
        <begin position="337"/>
        <end position="652"/>
    </location>
</feature>
<evidence type="ECO:0000313" key="5">
    <source>
        <dbReference type="EMBL" id="RHN64706.1"/>
    </source>
</evidence>
<dbReference type="HOGENOM" id="CLU_010985_4_1_1"/>
<dbReference type="STRING" id="3880.G7JUC3"/>
<evidence type="ECO:0000259" key="3">
    <source>
        <dbReference type="Pfam" id="PF04783"/>
    </source>
</evidence>
<dbReference type="Pfam" id="PF04782">
    <property type="entry name" value="DUF632"/>
    <property type="match status" value="1"/>
</dbReference>
<reference evidence="6" key="3">
    <citation type="submission" date="2015-04" db="UniProtKB">
        <authorList>
            <consortium name="EnsemblPlants"/>
        </authorList>
    </citation>
    <scope>IDENTIFICATION</scope>
    <source>
        <strain evidence="6">cv. Jemalong A17</strain>
    </source>
</reference>
<evidence type="ECO:0000313" key="7">
    <source>
        <dbReference type="Proteomes" id="UP000002051"/>
    </source>
</evidence>
<protein>
    <submittedName>
        <fullName evidence="4">DUF630 family protein</fullName>
    </submittedName>
</protein>
<dbReference type="EMBL" id="PSQE01000004">
    <property type="protein sequence ID" value="RHN64706.1"/>
    <property type="molecule type" value="Genomic_DNA"/>
</dbReference>
<feature type="domain" description="DUF630" evidence="3">
    <location>
        <begin position="1"/>
        <end position="58"/>
    </location>
</feature>